<evidence type="ECO:0000313" key="1">
    <source>
        <dbReference type="EMBL" id="VVU99864.1"/>
    </source>
</evidence>
<comment type="caution">
    <text evidence="1">The sequence shown here is derived from an EMBL/GenBank/DDBJ whole genome shotgun (WGS) entry which is preliminary data.</text>
</comment>
<reference evidence="1" key="1">
    <citation type="submission" date="2019-09" db="EMBL/GenBank/DDBJ databases">
        <authorList>
            <person name="Rodrigo-Torres L."/>
            <person name="Arahal R. D."/>
            <person name="Lucena T."/>
        </authorList>
    </citation>
    <scope>NUCLEOTIDE SEQUENCE</scope>
    <source>
        <strain evidence="1">ISS653</strain>
    </source>
</reference>
<dbReference type="EMBL" id="CABVMM010000004">
    <property type="protein sequence ID" value="VVU99864.1"/>
    <property type="molecule type" value="Genomic_DNA"/>
</dbReference>
<sequence>MKEFYILNKNKIPKAFKFLSITGLVFVSLILLISLFNNKLPNKILIVQIYITAGILFPIFGLVVAYLDWESRNLLKRKKFNNTPLNQLEKIGFTDSYLNEKNKWFFTEKIKKGIIKNYIIEINIKRENSKFIEFSHNIDMHLNNHSTIIRSLDHLESKNILFENGRIVKKIRIKKLNSISEIEQQLIDFTKELKNNELIAN</sequence>
<accession>A0AC61Y5Z6</accession>
<organism evidence="1 2">
    <name type="scientific">Mesonia oceanica</name>
    <dbReference type="NCBI Taxonomy" id="2687242"/>
    <lineage>
        <taxon>Bacteria</taxon>
        <taxon>Pseudomonadati</taxon>
        <taxon>Bacteroidota</taxon>
        <taxon>Flavobacteriia</taxon>
        <taxon>Flavobacteriales</taxon>
        <taxon>Flavobacteriaceae</taxon>
        <taxon>Mesonia</taxon>
    </lineage>
</organism>
<evidence type="ECO:0000313" key="2">
    <source>
        <dbReference type="Proteomes" id="UP000356253"/>
    </source>
</evidence>
<name>A0AC61Y5Z6_9FLAO</name>
<dbReference type="Proteomes" id="UP000356253">
    <property type="component" value="Unassembled WGS sequence"/>
</dbReference>
<keyword evidence="2" id="KW-1185">Reference proteome</keyword>
<gene>
    <name evidence="1" type="ORF">FVB9532_01125</name>
</gene>
<proteinExistence type="predicted"/>
<protein>
    <submittedName>
        <fullName evidence="1">Uncharacterized protein</fullName>
    </submittedName>
</protein>